<keyword evidence="2" id="KW-0732">Signal</keyword>
<evidence type="ECO:0000256" key="1">
    <source>
        <dbReference type="SAM" id="Coils"/>
    </source>
</evidence>
<feature type="signal peptide" evidence="2">
    <location>
        <begin position="1"/>
        <end position="20"/>
    </location>
</feature>
<dbReference type="EMBL" id="OC856050">
    <property type="protein sequence ID" value="CAD7623124.1"/>
    <property type="molecule type" value="Genomic_DNA"/>
</dbReference>
<feature type="chain" id="PRO_5036403379" evidence="2">
    <location>
        <begin position="21"/>
        <end position="102"/>
    </location>
</feature>
<sequence length="102" mass="12074">MKVIIFALVCVAALVCAVAADYRSTVILGRVQPLIREYEGHYTRYRSTNARLAQRLNNELTQLRTLERDLNRASRNLDFKAYNAYERRYQRHQQRLRELLST</sequence>
<keyword evidence="4" id="KW-1185">Reference proteome</keyword>
<dbReference type="Proteomes" id="UP000759131">
    <property type="component" value="Unassembled WGS sequence"/>
</dbReference>
<accession>A0A7R9KJJ6</accession>
<dbReference type="AlphaFoldDB" id="A0A7R9KJJ6"/>
<proteinExistence type="predicted"/>
<organism evidence="3">
    <name type="scientific">Medioppia subpectinata</name>
    <dbReference type="NCBI Taxonomy" id="1979941"/>
    <lineage>
        <taxon>Eukaryota</taxon>
        <taxon>Metazoa</taxon>
        <taxon>Ecdysozoa</taxon>
        <taxon>Arthropoda</taxon>
        <taxon>Chelicerata</taxon>
        <taxon>Arachnida</taxon>
        <taxon>Acari</taxon>
        <taxon>Acariformes</taxon>
        <taxon>Sarcoptiformes</taxon>
        <taxon>Oribatida</taxon>
        <taxon>Brachypylina</taxon>
        <taxon>Oppioidea</taxon>
        <taxon>Oppiidae</taxon>
        <taxon>Medioppia</taxon>
    </lineage>
</organism>
<evidence type="ECO:0000256" key="2">
    <source>
        <dbReference type="SAM" id="SignalP"/>
    </source>
</evidence>
<keyword evidence="1" id="KW-0175">Coiled coil</keyword>
<dbReference type="OrthoDB" id="6531404at2759"/>
<gene>
    <name evidence="3" type="ORF">OSB1V03_LOCUS3584</name>
</gene>
<evidence type="ECO:0000313" key="3">
    <source>
        <dbReference type="EMBL" id="CAD7623124.1"/>
    </source>
</evidence>
<name>A0A7R9KJJ6_9ACAR</name>
<evidence type="ECO:0000313" key="4">
    <source>
        <dbReference type="Proteomes" id="UP000759131"/>
    </source>
</evidence>
<reference evidence="3" key="1">
    <citation type="submission" date="2020-11" db="EMBL/GenBank/DDBJ databases">
        <authorList>
            <person name="Tran Van P."/>
        </authorList>
    </citation>
    <scope>NUCLEOTIDE SEQUENCE</scope>
</reference>
<feature type="coiled-coil region" evidence="1">
    <location>
        <begin position="49"/>
        <end position="102"/>
    </location>
</feature>
<dbReference type="EMBL" id="CAJPIZ010001475">
    <property type="protein sequence ID" value="CAG2103554.1"/>
    <property type="molecule type" value="Genomic_DNA"/>
</dbReference>
<protein>
    <submittedName>
        <fullName evidence="3">Uncharacterized protein</fullName>
    </submittedName>
</protein>